<proteinExistence type="predicted"/>
<comment type="caution">
    <text evidence="1">The sequence shown here is derived from an EMBL/GenBank/DDBJ whole genome shotgun (WGS) entry which is preliminary data.</text>
</comment>
<protein>
    <submittedName>
        <fullName evidence="1">Uncharacterized protein</fullName>
    </submittedName>
</protein>
<evidence type="ECO:0000313" key="2">
    <source>
        <dbReference type="Proteomes" id="UP000175706"/>
    </source>
</evidence>
<gene>
    <name evidence="1" type="ORF">BWGOE8_56100</name>
</gene>
<dbReference type="EMBL" id="LXLT01000087">
    <property type="protein sequence ID" value="OFD70420.1"/>
    <property type="molecule type" value="Genomic_DNA"/>
</dbReference>
<dbReference type="AlphaFoldDB" id="A0A1E8AYR2"/>
<name>A0A1E8AYR2_BACMY</name>
<sequence length="36" mass="4298">MFLSECFIKDIIADKHVKYFTKVSTIVHFAMLFNFL</sequence>
<reference evidence="1 2" key="1">
    <citation type="submission" date="2016-05" db="EMBL/GenBank/DDBJ databases">
        <title>Bacillus thuringiensis and Bacillus weihenstephanensis as novel biocontrol agents of wilt causing Verticillium species.</title>
        <authorList>
            <person name="Hollensteiner J."/>
            <person name="Wemheuer F."/>
            <person name="Harting R."/>
            <person name="Kolarzyk A."/>
            <person name="Diaz-Valerio S."/>
            <person name="Poehlein A."/>
            <person name="Brzuszkiewicz E."/>
            <person name="Nesemann K."/>
            <person name="Braus-Stromeyer S."/>
            <person name="Braus G."/>
            <person name="Daniel R."/>
            <person name="Liesegang H."/>
        </authorList>
    </citation>
    <scope>NUCLEOTIDE SEQUENCE [LARGE SCALE GENOMIC DNA]</scope>
    <source>
        <strain evidence="1 2">GOE8</strain>
    </source>
</reference>
<accession>A0A1E8AYR2</accession>
<evidence type="ECO:0000313" key="1">
    <source>
        <dbReference type="EMBL" id="OFD70420.1"/>
    </source>
</evidence>
<dbReference type="Proteomes" id="UP000175706">
    <property type="component" value="Unassembled WGS sequence"/>
</dbReference>
<organism evidence="1 2">
    <name type="scientific">Bacillus mycoides</name>
    <dbReference type="NCBI Taxonomy" id="1405"/>
    <lineage>
        <taxon>Bacteria</taxon>
        <taxon>Bacillati</taxon>
        <taxon>Bacillota</taxon>
        <taxon>Bacilli</taxon>
        <taxon>Bacillales</taxon>
        <taxon>Bacillaceae</taxon>
        <taxon>Bacillus</taxon>
        <taxon>Bacillus cereus group</taxon>
    </lineage>
</organism>